<proteinExistence type="predicted"/>
<keyword evidence="3" id="KW-0805">Transcription regulation</keyword>
<dbReference type="SMART" id="SM00448">
    <property type="entry name" value="REC"/>
    <property type="match status" value="1"/>
</dbReference>
<evidence type="ECO:0000259" key="8">
    <source>
        <dbReference type="PROSITE" id="PS50110"/>
    </source>
</evidence>
<dbReference type="PROSITE" id="PS50110">
    <property type="entry name" value="RESPONSE_REGULATORY"/>
    <property type="match status" value="1"/>
</dbReference>
<reference evidence="10 11" key="1">
    <citation type="submission" date="2018-08" db="EMBL/GenBank/DDBJ databases">
        <title>Genomic Encyclopedia of Archaeal and Bacterial Type Strains, Phase II (KMG-II): from individual species to whole genera.</title>
        <authorList>
            <person name="Goeker M."/>
        </authorList>
    </citation>
    <scope>NUCLEOTIDE SEQUENCE [LARGE SCALE GENOMIC DNA]</scope>
    <source>
        <strain evidence="10 11">DSM 45791</strain>
    </source>
</reference>
<dbReference type="InterPro" id="IPR011006">
    <property type="entry name" value="CheY-like_superfamily"/>
</dbReference>
<dbReference type="Proteomes" id="UP000256269">
    <property type="component" value="Unassembled WGS sequence"/>
</dbReference>
<dbReference type="PANTHER" id="PTHR48111:SF1">
    <property type="entry name" value="TWO-COMPONENT RESPONSE REGULATOR ORR33"/>
    <property type="match status" value="1"/>
</dbReference>
<dbReference type="CDD" id="cd00383">
    <property type="entry name" value="trans_reg_C"/>
    <property type="match status" value="1"/>
</dbReference>
<keyword evidence="11" id="KW-1185">Reference proteome</keyword>
<feature type="domain" description="OmpR/PhoB-type" evidence="9">
    <location>
        <begin position="129"/>
        <end position="231"/>
    </location>
</feature>
<dbReference type="SMART" id="SM00862">
    <property type="entry name" value="Trans_reg_C"/>
    <property type="match status" value="1"/>
</dbReference>
<dbReference type="InterPro" id="IPR001867">
    <property type="entry name" value="OmpR/PhoB-type_DNA-bd"/>
</dbReference>
<gene>
    <name evidence="10" type="ORF">BCF44_12616</name>
</gene>
<evidence type="ECO:0000259" key="9">
    <source>
        <dbReference type="PROSITE" id="PS51755"/>
    </source>
</evidence>
<name>A0A3E0GUZ4_9PSEU</name>
<dbReference type="Pfam" id="PF00486">
    <property type="entry name" value="Trans_reg_C"/>
    <property type="match status" value="1"/>
</dbReference>
<evidence type="ECO:0000256" key="4">
    <source>
        <dbReference type="ARBA" id="ARBA00023125"/>
    </source>
</evidence>
<dbReference type="EMBL" id="QUNO01000026">
    <property type="protein sequence ID" value="REH28574.1"/>
    <property type="molecule type" value="Genomic_DNA"/>
</dbReference>
<comment type="caution">
    <text evidence="10">The sequence shown here is derived from an EMBL/GenBank/DDBJ whole genome shotgun (WGS) entry which is preliminary data.</text>
</comment>
<evidence type="ECO:0000256" key="7">
    <source>
        <dbReference type="PROSITE-ProRule" id="PRU01091"/>
    </source>
</evidence>
<dbReference type="GO" id="GO:0005829">
    <property type="term" value="C:cytosol"/>
    <property type="evidence" value="ECO:0007669"/>
    <property type="project" value="TreeGrafter"/>
</dbReference>
<dbReference type="GO" id="GO:0006355">
    <property type="term" value="P:regulation of DNA-templated transcription"/>
    <property type="evidence" value="ECO:0007669"/>
    <property type="project" value="InterPro"/>
</dbReference>
<dbReference type="GO" id="GO:0000156">
    <property type="term" value="F:phosphorelay response regulator activity"/>
    <property type="evidence" value="ECO:0007669"/>
    <property type="project" value="TreeGrafter"/>
</dbReference>
<dbReference type="PANTHER" id="PTHR48111">
    <property type="entry name" value="REGULATOR OF RPOS"/>
    <property type="match status" value="1"/>
</dbReference>
<dbReference type="InterPro" id="IPR036388">
    <property type="entry name" value="WH-like_DNA-bd_sf"/>
</dbReference>
<evidence type="ECO:0000313" key="11">
    <source>
        <dbReference type="Proteomes" id="UP000256269"/>
    </source>
</evidence>
<dbReference type="GO" id="GO:0032993">
    <property type="term" value="C:protein-DNA complex"/>
    <property type="evidence" value="ECO:0007669"/>
    <property type="project" value="TreeGrafter"/>
</dbReference>
<dbReference type="SUPFAM" id="SSF46894">
    <property type="entry name" value="C-terminal effector domain of the bipartite response regulators"/>
    <property type="match status" value="1"/>
</dbReference>
<organism evidence="10 11">
    <name type="scientific">Kutzneria buriramensis</name>
    <dbReference type="NCBI Taxonomy" id="1045776"/>
    <lineage>
        <taxon>Bacteria</taxon>
        <taxon>Bacillati</taxon>
        <taxon>Actinomycetota</taxon>
        <taxon>Actinomycetes</taxon>
        <taxon>Pseudonocardiales</taxon>
        <taxon>Pseudonocardiaceae</taxon>
        <taxon>Kutzneria</taxon>
    </lineage>
</organism>
<keyword evidence="1 6" id="KW-0597">Phosphoprotein</keyword>
<dbReference type="InterPro" id="IPR039420">
    <property type="entry name" value="WalR-like"/>
</dbReference>
<evidence type="ECO:0000256" key="3">
    <source>
        <dbReference type="ARBA" id="ARBA00023015"/>
    </source>
</evidence>
<dbReference type="Gene3D" id="1.10.10.10">
    <property type="entry name" value="Winged helix-like DNA-binding domain superfamily/Winged helix DNA-binding domain"/>
    <property type="match status" value="1"/>
</dbReference>
<dbReference type="Gene3D" id="6.10.250.690">
    <property type="match status" value="1"/>
</dbReference>
<accession>A0A3E0GUZ4</accession>
<dbReference type="GO" id="GO:0000976">
    <property type="term" value="F:transcription cis-regulatory region binding"/>
    <property type="evidence" value="ECO:0007669"/>
    <property type="project" value="TreeGrafter"/>
</dbReference>
<keyword evidence="2" id="KW-0902">Two-component regulatory system</keyword>
<dbReference type="InterPro" id="IPR016032">
    <property type="entry name" value="Sig_transdc_resp-reg_C-effctor"/>
</dbReference>
<dbReference type="PROSITE" id="PS51755">
    <property type="entry name" value="OMPR_PHOB"/>
    <property type="match status" value="1"/>
</dbReference>
<feature type="DNA-binding region" description="OmpR/PhoB-type" evidence="7">
    <location>
        <begin position="129"/>
        <end position="231"/>
    </location>
</feature>
<evidence type="ECO:0000256" key="5">
    <source>
        <dbReference type="ARBA" id="ARBA00023163"/>
    </source>
</evidence>
<keyword evidence="4 7" id="KW-0238">DNA-binding</keyword>
<evidence type="ECO:0000313" key="10">
    <source>
        <dbReference type="EMBL" id="REH28574.1"/>
    </source>
</evidence>
<keyword evidence="5" id="KW-0804">Transcription</keyword>
<evidence type="ECO:0000256" key="2">
    <source>
        <dbReference type="ARBA" id="ARBA00023012"/>
    </source>
</evidence>
<dbReference type="RefSeq" id="WP_170218157.1">
    <property type="nucleotide sequence ID" value="NZ_CP144375.1"/>
</dbReference>
<dbReference type="AlphaFoldDB" id="A0A3E0GUZ4"/>
<feature type="domain" description="Response regulatory" evidence="8">
    <location>
        <begin position="9"/>
        <end position="123"/>
    </location>
</feature>
<evidence type="ECO:0000256" key="6">
    <source>
        <dbReference type="PROSITE-ProRule" id="PRU00169"/>
    </source>
</evidence>
<dbReference type="Gene3D" id="3.40.50.2300">
    <property type="match status" value="1"/>
</dbReference>
<dbReference type="Pfam" id="PF00072">
    <property type="entry name" value="Response_reg"/>
    <property type="match status" value="1"/>
</dbReference>
<sequence>MTPTTTRIQLLVVDDEVSIAALLSTAFRFRGFDVTVASTARQAIDHVTRHRPDAVLLDLTLPDSDGFTLYDRLRQAGLAAPVLFLTARHNDEDKVRGLSVGADDYVTKPFNINELVARVRILLRRGPVFATTQVGPPHAAGIQLDPLTQQAMLDDRTVELSGTEYKLLNHLITHAGRPVAKADLQLAVWGHNRTHDYGNIETYIYYLRRKLADTEQRLIRTIRGVGYLVPAQS</sequence>
<dbReference type="SUPFAM" id="SSF52172">
    <property type="entry name" value="CheY-like"/>
    <property type="match status" value="1"/>
</dbReference>
<protein>
    <submittedName>
        <fullName evidence="10">Two-component system OmpR family response regulator</fullName>
    </submittedName>
</protein>
<feature type="modified residue" description="4-aspartylphosphate" evidence="6">
    <location>
        <position position="58"/>
    </location>
</feature>
<dbReference type="InterPro" id="IPR001789">
    <property type="entry name" value="Sig_transdc_resp-reg_receiver"/>
</dbReference>
<evidence type="ECO:0000256" key="1">
    <source>
        <dbReference type="ARBA" id="ARBA00022553"/>
    </source>
</evidence>